<dbReference type="EMBL" id="CP003879">
    <property type="protein sequence ID" value="AFU69065.1"/>
    <property type="molecule type" value="Genomic_DNA"/>
</dbReference>
<keyword evidence="2" id="KW-1185">Reference proteome</keyword>
<name>K4IUC9_PSYTT</name>
<evidence type="ECO:0000313" key="1">
    <source>
        <dbReference type="EMBL" id="AFU69065.1"/>
    </source>
</evidence>
<dbReference type="KEGG" id="ptq:P700755_002284"/>
<dbReference type="Proteomes" id="UP000008514">
    <property type="component" value="Chromosome"/>
</dbReference>
<dbReference type="STRING" id="313595.P700755_002284"/>
<sequence length="188" mass="21612">MKTKLNNYTYIFILFFSTSVTLGQENCSFDTSDLTIELNGWDIDRTDYTHENFLNCTGLQNKSQFDNPKLDYSGEKDTAEFGYPWYYYYSGTNFIHFAGVVESLGNYNGLKRINNFVIRERGVFNLNGVQVGDSLADLEQEFSGVNFCTKTIDSSKKALFIRYEYFTLGFLISSADDTIQEIELYSPI</sequence>
<reference evidence="1" key="2">
    <citation type="submission" date="2012-09" db="EMBL/GenBank/DDBJ databases">
        <title>The complete sequence of Psychroflexus torquis an extreme psychrophile from sea-ice that is stimulated by light.</title>
        <authorList>
            <person name="Feng S."/>
            <person name="Powell S.M."/>
            <person name="Bowman J.P."/>
        </authorList>
    </citation>
    <scope>NUCLEOTIDE SEQUENCE [LARGE SCALE GENOMIC DNA]</scope>
    <source>
        <strain evidence="1">ATCC 700755</strain>
    </source>
</reference>
<evidence type="ECO:0000313" key="2">
    <source>
        <dbReference type="Proteomes" id="UP000008514"/>
    </source>
</evidence>
<protein>
    <submittedName>
        <fullName evidence="1">Uncharacterized protein</fullName>
    </submittedName>
</protein>
<dbReference type="RefSeq" id="WP_015024640.1">
    <property type="nucleotide sequence ID" value="NC_018721.1"/>
</dbReference>
<dbReference type="AlphaFoldDB" id="K4IUC9"/>
<accession>K4IUC9</accession>
<proteinExistence type="predicted"/>
<gene>
    <name evidence="1" type="ordered locus">P700755_002284</name>
</gene>
<dbReference type="HOGENOM" id="CLU_1439993_0_0_10"/>
<dbReference type="OrthoDB" id="9991444at2"/>
<reference evidence="1" key="1">
    <citation type="submission" date="2006-03" db="EMBL/GenBank/DDBJ databases">
        <authorList>
            <person name="Bowman J."/>
            <person name="Ferriera S."/>
            <person name="Johnson J."/>
            <person name="Kravitz S."/>
            <person name="Halpern A."/>
            <person name="Remington K."/>
            <person name="Beeson K."/>
            <person name="Tran B."/>
            <person name="Rogers Y.-H."/>
            <person name="Friedman R."/>
            <person name="Venter J.C."/>
        </authorList>
    </citation>
    <scope>NUCLEOTIDE SEQUENCE [LARGE SCALE GENOMIC DNA]</scope>
    <source>
        <strain evidence="1">ATCC 700755</strain>
    </source>
</reference>
<organism evidence="1 2">
    <name type="scientific">Psychroflexus torquis (strain ATCC 700755 / CIP 106069 / ACAM 623)</name>
    <dbReference type="NCBI Taxonomy" id="313595"/>
    <lineage>
        <taxon>Bacteria</taxon>
        <taxon>Pseudomonadati</taxon>
        <taxon>Bacteroidota</taxon>
        <taxon>Flavobacteriia</taxon>
        <taxon>Flavobacteriales</taxon>
        <taxon>Flavobacteriaceae</taxon>
        <taxon>Psychroflexus</taxon>
    </lineage>
</organism>